<dbReference type="GO" id="GO:0003677">
    <property type="term" value="F:DNA binding"/>
    <property type="evidence" value="ECO:0007669"/>
    <property type="project" value="UniProtKB-KW"/>
</dbReference>
<dbReference type="InterPro" id="IPR051212">
    <property type="entry name" value="Type-I_RE_S_subunit"/>
</dbReference>
<dbReference type="GO" id="GO:0004519">
    <property type="term" value="F:endonuclease activity"/>
    <property type="evidence" value="ECO:0007669"/>
    <property type="project" value="UniProtKB-KW"/>
</dbReference>
<accession>A0A4R9IJM1</accession>
<proteinExistence type="inferred from homology"/>
<comment type="caution">
    <text evidence="6">The sequence shown here is derived from an EMBL/GenBank/DDBJ whole genome shotgun (WGS) entry which is preliminary data.</text>
</comment>
<keyword evidence="2" id="KW-0680">Restriction system</keyword>
<evidence type="ECO:0000313" key="9">
    <source>
        <dbReference type="Proteomes" id="UP000297918"/>
    </source>
</evidence>
<keyword evidence="6" id="KW-0378">Hydrolase</keyword>
<protein>
    <submittedName>
        <fullName evidence="6">Restriction endonuclease subunit S</fullName>
    </submittedName>
</protein>
<feature type="domain" description="Type I restriction modification DNA specificity" evidence="5">
    <location>
        <begin position="88"/>
        <end position="255"/>
    </location>
</feature>
<dbReference type="Proteomes" id="UP000297394">
    <property type="component" value="Unassembled WGS sequence"/>
</dbReference>
<organism evidence="6 8">
    <name type="scientific">Leptospira bourretii</name>
    <dbReference type="NCBI Taxonomy" id="2484962"/>
    <lineage>
        <taxon>Bacteria</taxon>
        <taxon>Pseudomonadati</taxon>
        <taxon>Spirochaetota</taxon>
        <taxon>Spirochaetia</taxon>
        <taxon>Leptospirales</taxon>
        <taxon>Leptospiraceae</taxon>
        <taxon>Leptospira</taxon>
    </lineage>
</organism>
<dbReference type="Proteomes" id="UP000297918">
    <property type="component" value="Unassembled WGS sequence"/>
</dbReference>
<dbReference type="PANTHER" id="PTHR43140:SF1">
    <property type="entry name" value="TYPE I RESTRICTION ENZYME ECOKI SPECIFICITY SUBUNIT"/>
    <property type="match status" value="1"/>
</dbReference>
<keyword evidence="6" id="KW-0255">Endonuclease</keyword>
<dbReference type="InterPro" id="IPR000055">
    <property type="entry name" value="Restrct_endonuc_typeI_TRD"/>
</dbReference>
<keyword evidence="3" id="KW-0238">DNA-binding</keyword>
<evidence type="ECO:0000256" key="4">
    <source>
        <dbReference type="SAM" id="Coils"/>
    </source>
</evidence>
<dbReference type="InterPro" id="IPR044946">
    <property type="entry name" value="Restrct_endonuc_typeI_TRD_sf"/>
</dbReference>
<gene>
    <name evidence="6" type="ORF">EHQ23_03660</name>
    <name evidence="7" type="ORF">EHQ26_16185</name>
</gene>
<dbReference type="Gene3D" id="3.90.220.20">
    <property type="entry name" value="DNA methylase specificity domains"/>
    <property type="match status" value="2"/>
</dbReference>
<keyword evidence="9" id="KW-1185">Reference proteome</keyword>
<dbReference type="Pfam" id="PF01420">
    <property type="entry name" value="Methylase_S"/>
    <property type="match status" value="2"/>
</dbReference>
<reference evidence="7" key="1">
    <citation type="submission" date="2018-10" db="EMBL/GenBank/DDBJ databases">
        <authorList>
            <person name="Vincent A.T."/>
            <person name="Schiettekatte O."/>
            <person name="Bourhy P."/>
            <person name="Veyrier F.J."/>
            <person name="Picardeau M."/>
        </authorList>
    </citation>
    <scope>NUCLEOTIDE SEQUENCE</scope>
    <source>
        <strain evidence="7">201800281</strain>
    </source>
</reference>
<dbReference type="SUPFAM" id="SSF116734">
    <property type="entry name" value="DNA methylase specificity domain"/>
    <property type="match status" value="2"/>
</dbReference>
<dbReference type="CDD" id="cd17254">
    <property type="entry name" value="RMtype1_S_FclI-TRD1-CR1_like"/>
    <property type="match status" value="1"/>
</dbReference>
<dbReference type="PANTHER" id="PTHR43140">
    <property type="entry name" value="TYPE-1 RESTRICTION ENZYME ECOKI SPECIFICITY PROTEIN"/>
    <property type="match status" value="1"/>
</dbReference>
<evidence type="ECO:0000259" key="5">
    <source>
        <dbReference type="Pfam" id="PF01420"/>
    </source>
</evidence>
<dbReference type="GO" id="GO:0009307">
    <property type="term" value="P:DNA restriction-modification system"/>
    <property type="evidence" value="ECO:0007669"/>
    <property type="project" value="UniProtKB-KW"/>
</dbReference>
<evidence type="ECO:0000313" key="6">
    <source>
        <dbReference type="EMBL" id="TGK87956.1"/>
    </source>
</evidence>
<dbReference type="EMBL" id="RQFM01000010">
    <property type="protein sequence ID" value="TGK87956.1"/>
    <property type="molecule type" value="Genomic_DNA"/>
</dbReference>
<feature type="coiled-coil region" evidence="4">
    <location>
        <begin position="529"/>
        <end position="563"/>
    </location>
</feature>
<feature type="domain" description="Type I restriction modification DNA specificity" evidence="5">
    <location>
        <begin position="371"/>
        <end position="550"/>
    </location>
</feature>
<dbReference type="EMBL" id="RQFL01000031">
    <property type="protein sequence ID" value="TGK88608.1"/>
    <property type="molecule type" value="Genomic_DNA"/>
</dbReference>
<dbReference type="CDD" id="cd17261">
    <property type="entry name" value="RMtype1_S_EcoKI-TRD2-CR2_like"/>
    <property type="match status" value="1"/>
</dbReference>
<dbReference type="AlphaFoldDB" id="A0A4R9IJM1"/>
<keyword evidence="6" id="KW-0540">Nuclease</keyword>
<evidence type="ECO:0000256" key="3">
    <source>
        <dbReference type="ARBA" id="ARBA00023125"/>
    </source>
</evidence>
<name>A0A4R9IJM1_9LEPT</name>
<evidence type="ECO:0000256" key="2">
    <source>
        <dbReference type="ARBA" id="ARBA00022747"/>
    </source>
</evidence>
<dbReference type="OrthoDB" id="9811611at2"/>
<dbReference type="RefSeq" id="WP_135750048.1">
    <property type="nucleotide sequence ID" value="NZ_RQFL01000031.1"/>
</dbReference>
<evidence type="ECO:0000313" key="8">
    <source>
        <dbReference type="Proteomes" id="UP000297394"/>
    </source>
</evidence>
<evidence type="ECO:0000256" key="1">
    <source>
        <dbReference type="ARBA" id="ARBA00010923"/>
    </source>
</evidence>
<comment type="similarity">
    <text evidence="1">Belongs to the type-I restriction system S methylase family.</text>
</comment>
<sequence>MPNTLNPLLQTHFDTALEHPNGIKKLRELILTLAMQGKLVEQNPNDQPASELLKEIQEEKARLVAEGKIKKSEALPAVKEEEKPFTIPNGWVWIRLGDVLEMINGRAFKPTDWTANGIPIVRIQNLNNLSAGFNYCKEELVDERHIISDDTILISWSGTPGTSFGAFIWKRGKAALNQHIFKCRQYCEIFRDKYLINTINSRLDHLISMAQGAVGLKHITKGTLEFLVLGLPPLAEQKRIVEKIDELFLLCDELEILKKSKDSKRKDLHQSVITQMLEADSQESFQKHFQFLTTHFHELYSVKENVKELRKAVLQLAVMGKLVPQDPKDQQASELLKEIQAEKARLVAEGKVKKSEALPAVKEEEKPFVIPKGWEWVRLGELMTSGLKNGYSPKETKSSVNTMKVLTLSSTTKATFDPSFFKYADYQNLDNEFFVKDGDFLIQRGNSIDYVGIVALVENCKEDVLYPDLIMKFRLFEKLNLRMFHKFMVSLYARNYFQSQASGTSGTMPKINQPVVSKFPLPLPPLAEQKRIVEKVDQLLALCDELEERIGKAEEKRGEILEGMVRG</sequence>
<keyword evidence="4" id="KW-0175">Coiled coil</keyword>
<reference evidence="6 8" key="2">
    <citation type="journal article" date="2019" name="PLoS Negl. Trop. Dis.">
        <title>Revisiting the worldwide diversity of Leptospira species in the environment.</title>
        <authorList>
            <person name="Vincent A.T."/>
            <person name="Schiettekatte O."/>
            <person name="Bourhy P."/>
            <person name="Veyrier F.J."/>
            <person name="Picardeau M."/>
        </authorList>
    </citation>
    <scope>NUCLEOTIDE SEQUENCE [LARGE SCALE GENOMIC DNA]</scope>
    <source>
        <strain evidence="6 8">201800280</strain>
        <strain evidence="7">201800281</strain>
    </source>
</reference>
<evidence type="ECO:0000313" key="7">
    <source>
        <dbReference type="EMBL" id="TGK88608.1"/>
    </source>
</evidence>